<dbReference type="Pfam" id="PF09424">
    <property type="entry name" value="YqeY"/>
    <property type="match status" value="1"/>
</dbReference>
<dbReference type="SUPFAM" id="SSF89095">
    <property type="entry name" value="GatB/YqeY motif"/>
    <property type="match status" value="1"/>
</dbReference>
<name>A0A1I7NWM0_9HYPH</name>
<reference evidence="2" key="1">
    <citation type="submission" date="2016-10" db="EMBL/GenBank/DDBJ databases">
        <authorList>
            <person name="Varghese N."/>
            <person name="Submissions S."/>
        </authorList>
    </citation>
    <scope>NUCLEOTIDE SEQUENCE [LARGE SCALE GENOMIC DNA]</scope>
    <source>
        <strain evidence="2">DSM 1565</strain>
    </source>
</reference>
<dbReference type="Gene3D" id="1.10.1510.10">
    <property type="entry name" value="Uncharacterised protein YqeY/AIM41 PF09424, N-terminal domain"/>
    <property type="match status" value="1"/>
</dbReference>
<protein>
    <recommendedName>
        <fullName evidence="3">GatB/YqeY domain-containing protein</fullName>
    </recommendedName>
</protein>
<evidence type="ECO:0000313" key="2">
    <source>
        <dbReference type="Proteomes" id="UP000199423"/>
    </source>
</evidence>
<dbReference type="InterPro" id="IPR019004">
    <property type="entry name" value="YqeY/Aim41"/>
</dbReference>
<proteinExistence type="predicted"/>
<dbReference type="Gene3D" id="1.10.10.410">
    <property type="match status" value="1"/>
</dbReference>
<dbReference type="RefSeq" id="WP_092869584.1">
    <property type="nucleotide sequence ID" value="NZ_FPCH01000005.1"/>
</dbReference>
<dbReference type="GO" id="GO:0016884">
    <property type="term" value="F:carbon-nitrogen ligase activity, with glutamine as amido-N-donor"/>
    <property type="evidence" value="ECO:0007669"/>
    <property type="project" value="InterPro"/>
</dbReference>
<dbReference type="Proteomes" id="UP000199423">
    <property type="component" value="Unassembled WGS sequence"/>
</dbReference>
<dbReference type="PANTHER" id="PTHR28055">
    <property type="entry name" value="ALTERED INHERITANCE OF MITOCHONDRIA PROTEIN 41, MITOCHONDRIAL"/>
    <property type="match status" value="1"/>
</dbReference>
<accession>A0A1I7NWM0</accession>
<organism evidence="1 2">
    <name type="scientific">Hyphomicrobium facile</name>
    <dbReference type="NCBI Taxonomy" id="51670"/>
    <lineage>
        <taxon>Bacteria</taxon>
        <taxon>Pseudomonadati</taxon>
        <taxon>Pseudomonadota</taxon>
        <taxon>Alphaproteobacteria</taxon>
        <taxon>Hyphomicrobiales</taxon>
        <taxon>Hyphomicrobiaceae</taxon>
        <taxon>Hyphomicrobium</taxon>
    </lineage>
</organism>
<dbReference type="PANTHER" id="PTHR28055:SF1">
    <property type="entry name" value="ALTERED INHERITANCE OF MITOCHONDRIA PROTEIN 41, MITOCHONDRIAL"/>
    <property type="match status" value="1"/>
</dbReference>
<dbReference type="EMBL" id="FPCH01000005">
    <property type="protein sequence ID" value="SFV39052.1"/>
    <property type="molecule type" value="Genomic_DNA"/>
</dbReference>
<evidence type="ECO:0000313" key="1">
    <source>
        <dbReference type="EMBL" id="SFV39052.1"/>
    </source>
</evidence>
<dbReference type="InterPro" id="IPR023168">
    <property type="entry name" value="GatB_Yqey_C_2"/>
</dbReference>
<dbReference type="InterPro" id="IPR003789">
    <property type="entry name" value="Asn/Gln_tRNA_amidoTrase-B-like"/>
</dbReference>
<dbReference type="AlphaFoldDB" id="A0A1I7NWM0"/>
<dbReference type="OrthoDB" id="9788127at2"/>
<sequence length="145" mass="15241">MRAKISADLKTAMKAGDKPKVATLRLINAAIQAAEIETRKELDDAGVLAVMTKMVKQRRDSIAQYTSGGRPDLAATEQSEIDIIEAYLPKQMDEAAVAAAVADAIKETGAASAKDMGKVMGVLKAKYAGQMDFQKASAAVKAALG</sequence>
<dbReference type="InterPro" id="IPR042184">
    <property type="entry name" value="YqeY/Aim41_N"/>
</dbReference>
<keyword evidence="2" id="KW-1185">Reference proteome</keyword>
<evidence type="ECO:0008006" key="3">
    <source>
        <dbReference type="Google" id="ProtNLM"/>
    </source>
</evidence>
<dbReference type="STRING" id="51670.SAMN04488557_4075"/>
<gene>
    <name evidence="1" type="ORF">SAMN04488557_4075</name>
</gene>